<dbReference type="InterPro" id="IPR051455">
    <property type="entry name" value="Bact_solute-bind_prot3"/>
</dbReference>
<dbReference type="PANTHER" id="PTHR30085:SF6">
    <property type="entry name" value="ABC TRANSPORTER GLUTAMINE-BINDING PROTEIN GLNH"/>
    <property type="match status" value="1"/>
</dbReference>
<dbReference type="Gene3D" id="3.40.190.10">
    <property type="entry name" value="Periplasmic binding protein-like II"/>
    <property type="match status" value="2"/>
</dbReference>
<dbReference type="GO" id="GO:0005576">
    <property type="term" value="C:extracellular region"/>
    <property type="evidence" value="ECO:0007669"/>
    <property type="project" value="TreeGrafter"/>
</dbReference>
<evidence type="ECO:0000256" key="1">
    <source>
        <dbReference type="ARBA" id="ARBA00010333"/>
    </source>
</evidence>
<dbReference type="SUPFAM" id="SSF53850">
    <property type="entry name" value="Periplasmic binding protein-like II"/>
    <property type="match status" value="1"/>
</dbReference>
<evidence type="ECO:0000256" key="3">
    <source>
        <dbReference type="ARBA" id="ARBA00022729"/>
    </source>
</evidence>
<evidence type="ECO:0000259" key="4">
    <source>
        <dbReference type="SMART" id="SM00062"/>
    </source>
</evidence>
<sequence>MASLCLASLIGWATPYATVAAADVMGRIRDSQVLTLGYMDGFAPFSSGNEQAPQGYAVELCRAVAERLRQTPGFAGLQVRWRALPEQEVARSLSEGQVDLFCTPAVETLARRKTLDFSIPVFTSGLAAMVRRDAPATLLGPLNGRAGDSGPRWRATINAGLSKHSFAVLQGTVSSDWARQRIRQLGLQSTLQEVPTYQEGVRRVAAREVDAFLGDRMVLLAYQAGQAEREQLWVPDRLFDMHQVALAMARGDEDFRLLVDSALSQVLAGQRGEELYTRYLGPQSAQDRLLQGLYPLPD</sequence>
<name>A0A2S3X7N9_PSEPU</name>
<keyword evidence="3" id="KW-0732">Signal</keyword>
<reference evidence="5 6" key="2">
    <citation type="submission" date="2018-03" db="EMBL/GenBank/DDBJ databases">
        <title>Draft genome of Pseudomonas putida strain KH-21-114.</title>
        <authorList>
            <person name="Yoshizawa S."/>
            <person name="Khan N.H."/>
            <person name="Nishimura M."/>
            <person name="Chiura H.X."/>
            <person name="Ogura Y."/>
            <person name="Hayashi T."/>
            <person name="Kogure K."/>
        </authorList>
    </citation>
    <scope>NUCLEOTIDE SEQUENCE [LARGE SCALE GENOMIC DNA]</scope>
    <source>
        <strain evidence="5 6">KH-21-114</strain>
    </source>
</reference>
<evidence type="ECO:0000313" key="6">
    <source>
        <dbReference type="Proteomes" id="UP000237230"/>
    </source>
</evidence>
<dbReference type="EMBL" id="MINH01000019">
    <property type="protein sequence ID" value="POG11557.1"/>
    <property type="molecule type" value="Genomic_DNA"/>
</dbReference>
<feature type="domain" description="Solute-binding protein family 3/N-terminal" evidence="4">
    <location>
        <begin position="33"/>
        <end position="283"/>
    </location>
</feature>
<protein>
    <submittedName>
        <fullName evidence="5">ABC transporter substrate-binding protein</fullName>
    </submittedName>
</protein>
<accession>A0A2S3X7N9</accession>
<dbReference type="PANTHER" id="PTHR30085">
    <property type="entry name" value="AMINO ACID ABC TRANSPORTER PERMEASE"/>
    <property type="match status" value="1"/>
</dbReference>
<dbReference type="Pfam" id="PF00497">
    <property type="entry name" value="SBP_bac_3"/>
    <property type="match status" value="1"/>
</dbReference>
<dbReference type="AlphaFoldDB" id="A0A2S3X7N9"/>
<dbReference type="GO" id="GO:0006865">
    <property type="term" value="P:amino acid transport"/>
    <property type="evidence" value="ECO:0007669"/>
    <property type="project" value="TreeGrafter"/>
</dbReference>
<dbReference type="InterPro" id="IPR001638">
    <property type="entry name" value="Solute-binding_3/MltF_N"/>
</dbReference>
<dbReference type="Proteomes" id="UP000237230">
    <property type="component" value="Unassembled WGS sequence"/>
</dbReference>
<reference evidence="5 6" key="1">
    <citation type="submission" date="2016-08" db="EMBL/GenBank/DDBJ databases">
        <authorList>
            <person name="Seilhamer J.J."/>
        </authorList>
    </citation>
    <scope>NUCLEOTIDE SEQUENCE [LARGE SCALE GENOMIC DNA]</scope>
    <source>
        <strain evidence="5 6">KH-21-114</strain>
    </source>
</reference>
<gene>
    <name evidence="5" type="ORF">BGP84_14900</name>
</gene>
<comment type="similarity">
    <text evidence="1">Belongs to the bacterial solute-binding protein 3 family.</text>
</comment>
<organism evidence="5 6">
    <name type="scientific">Pseudomonas putida</name>
    <name type="common">Arthrobacter siderocapsulatus</name>
    <dbReference type="NCBI Taxonomy" id="303"/>
    <lineage>
        <taxon>Bacteria</taxon>
        <taxon>Pseudomonadati</taxon>
        <taxon>Pseudomonadota</taxon>
        <taxon>Gammaproteobacteria</taxon>
        <taxon>Pseudomonadales</taxon>
        <taxon>Pseudomonadaceae</taxon>
        <taxon>Pseudomonas</taxon>
    </lineage>
</organism>
<dbReference type="GO" id="GO:0030288">
    <property type="term" value="C:outer membrane-bounded periplasmic space"/>
    <property type="evidence" value="ECO:0007669"/>
    <property type="project" value="TreeGrafter"/>
</dbReference>
<evidence type="ECO:0000256" key="2">
    <source>
        <dbReference type="ARBA" id="ARBA00022448"/>
    </source>
</evidence>
<proteinExistence type="inferred from homology"/>
<keyword evidence="2" id="KW-0813">Transport</keyword>
<dbReference type="SMART" id="SM00062">
    <property type="entry name" value="PBPb"/>
    <property type="match status" value="1"/>
</dbReference>
<evidence type="ECO:0000313" key="5">
    <source>
        <dbReference type="EMBL" id="POG11557.1"/>
    </source>
</evidence>
<comment type="caution">
    <text evidence="5">The sequence shown here is derived from an EMBL/GenBank/DDBJ whole genome shotgun (WGS) entry which is preliminary data.</text>
</comment>